<proteinExistence type="predicted"/>
<evidence type="ECO:0000313" key="1">
    <source>
        <dbReference type="EMBL" id="KAK6617766.1"/>
    </source>
</evidence>
<reference evidence="1 2" key="1">
    <citation type="submission" date="2023-10" db="EMBL/GenBank/DDBJ databases">
        <title>Genomes of two closely related lineages of the louse Polyplax serrata with different host specificities.</title>
        <authorList>
            <person name="Martinu J."/>
            <person name="Tarabai H."/>
            <person name="Stefka J."/>
            <person name="Hypsa V."/>
        </authorList>
    </citation>
    <scope>NUCLEOTIDE SEQUENCE [LARGE SCALE GENOMIC DNA]</scope>
    <source>
        <strain evidence="1">HR10_N</strain>
    </source>
</reference>
<accession>A0AAN8PBG5</accession>
<protein>
    <submittedName>
        <fullName evidence="1">Uncharacterized protein</fullName>
    </submittedName>
</protein>
<name>A0AAN8PBG5_POLSC</name>
<gene>
    <name evidence="1" type="ORF">RUM43_013994</name>
</gene>
<dbReference type="Proteomes" id="UP001372834">
    <property type="component" value="Unassembled WGS sequence"/>
</dbReference>
<comment type="caution">
    <text evidence="1">The sequence shown here is derived from an EMBL/GenBank/DDBJ whole genome shotgun (WGS) entry which is preliminary data.</text>
</comment>
<organism evidence="1 2">
    <name type="scientific">Polyplax serrata</name>
    <name type="common">Common mouse louse</name>
    <dbReference type="NCBI Taxonomy" id="468196"/>
    <lineage>
        <taxon>Eukaryota</taxon>
        <taxon>Metazoa</taxon>
        <taxon>Ecdysozoa</taxon>
        <taxon>Arthropoda</taxon>
        <taxon>Hexapoda</taxon>
        <taxon>Insecta</taxon>
        <taxon>Pterygota</taxon>
        <taxon>Neoptera</taxon>
        <taxon>Paraneoptera</taxon>
        <taxon>Psocodea</taxon>
        <taxon>Troctomorpha</taxon>
        <taxon>Phthiraptera</taxon>
        <taxon>Anoplura</taxon>
        <taxon>Polyplacidae</taxon>
        <taxon>Polyplax</taxon>
    </lineage>
</organism>
<sequence>MPETTSCDDNRSEYNVNEILILPQPRSEQVLQPSNSQNSGIQFTSPLLKALRSKRSPLPDPTHRRKIKYSYKYSEPVYAPQPVYQKPVYVQPVYQSSGCNTCGGGGYGHHGGIGGGGFGGFGGSHSSSQASSNSFSAGFGSPFGGAGFSGSSAQSSAQSSSYGK</sequence>
<dbReference type="EMBL" id="JAWJWE010000043">
    <property type="protein sequence ID" value="KAK6617766.1"/>
    <property type="molecule type" value="Genomic_DNA"/>
</dbReference>
<dbReference type="AlphaFoldDB" id="A0AAN8PBG5"/>
<evidence type="ECO:0000313" key="2">
    <source>
        <dbReference type="Proteomes" id="UP001372834"/>
    </source>
</evidence>